<comment type="caution">
    <text evidence="1">The sequence shown here is derived from an EMBL/GenBank/DDBJ whole genome shotgun (WGS) entry which is preliminary data.</text>
</comment>
<dbReference type="AlphaFoldDB" id="A0A5M9ZKZ7"/>
<dbReference type="RefSeq" id="WP_150379352.1">
    <property type="nucleotide sequence ID" value="NZ_RZUH01000004.1"/>
</dbReference>
<proteinExistence type="predicted"/>
<dbReference type="EMBL" id="RZUH01000004">
    <property type="protein sequence ID" value="KAA8828185.1"/>
    <property type="molecule type" value="Genomic_DNA"/>
</dbReference>
<organism evidence="1 2">
    <name type="scientific">Bifidobacterium myosotis</name>
    <dbReference type="NCBI Taxonomy" id="1630166"/>
    <lineage>
        <taxon>Bacteria</taxon>
        <taxon>Bacillati</taxon>
        <taxon>Actinomycetota</taxon>
        <taxon>Actinomycetes</taxon>
        <taxon>Bifidobacteriales</taxon>
        <taxon>Bifidobacteriaceae</taxon>
        <taxon>Bifidobacterium</taxon>
    </lineage>
</organism>
<reference evidence="1 2" key="1">
    <citation type="journal article" date="2019" name="Syst. Appl. Microbiol.">
        <title>Characterization of Bifidobacterium species in feaces of the Egyptian fruit bat: Description of B. vespertilionis sp. nov. and B. rousetti sp. nov.</title>
        <authorList>
            <person name="Modesto M."/>
            <person name="Satti M."/>
            <person name="Watanabe K."/>
            <person name="Puglisi E."/>
            <person name="Morelli L."/>
            <person name="Huang C.-H."/>
            <person name="Liou J.-S."/>
            <person name="Miyashita M."/>
            <person name="Tamura T."/>
            <person name="Saito S."/>
            <person name="Mori K."/>
            <person name="Huang L."/>
            <person name="Sciavilla P."/>
            <person name="Sandri C."/>
            <person name="Spiezio C."/>
            <person name="Vitali F."/>
            <person name="Cavalieri D."/>
            <person name="Perpetuini G."/>
            <person name="Tofalo R."/>
            <person name="Bonetti A."/>
            <person name="Arita M."/>
            <person name="Mattarelli P."/>
        </authorList>
    </citation>
    <scope>NUCLEOTIDE SEQUENCE [LARGE SCALE GENOMIC DNA]</scope>
    <source>
        <strain evidence="1 2">RST17</strain>
    </source>
</reference>
<evidence type="ECO:0000313" key="2">
    <source>
        <dbReference type="Proteomes" id="UP000410049"/>
    </source>
</evidence>
<name>A0A5M9ZKZ7_9BIFI</name>
<protein>
    <submittedName>
        <fullName evidence="1">Uncharacterized protein</fullName>
    </submittedName>
</protein>
<evidence type="ECO:0000313" key="1">
    <source>
        <dbReference type="EMBL" id="KAA8828185.1"/>
    </source>
</evidence>
<sequence>MIDDSHTPIGAGMTAGFDPESGGWLIRPVRGPALALTATQAAAFARLVHARLAAGARRRANDMGLEAADAAAVAAAPVERAAAIHRLGRL</sequence>
<accession>A0A5M9ZKZ7</accession>
<gene>
    <name evidence="1" type="ORF">EMO91_07020</name>
</gene>
<dbReference type="Proteomes" id="UP000410049">
    <property type="component" value="Unassembled WGS sequence"/>
</dbReference>